<evidence type="ECO:0000313" key="2">
    <source>
        <dbReference type="Proteomes" id="UP000435187"/>
    </source>
</evidence>
<dbReference type="RefSeq" id="WP_153836798.1">
    <property type="nucleotide sequence ID" value="NZ_JBHUMW010000070.1"/>
</dbReference>
<keyword evidence="2" id="KW-1185">Reference proteome</keyword>
<name>A0A6N7R4Y8_9BACI</name>
<evidence type="ECO:0000313" key="1">
    <source>
        <dbReference type="EMBL" id="MRI68302.1"/>
    </source>
</evidence>
<dbReference type="EMBL" id="WJEE01000059">
    <property type="protein sequence ID" value="MRI68302.1"/>
    <property type="molecule type" value="Genomic_DNA"/>
</dbReference>
<protein>
    <submittedName>
        <fullName evidence="1">Uncharacterized protein</fullName>
    </submittedName>
</protein>
<sequence length="124" mass="15021">MSKIHDSKILKYQIDFEYSKIEMIVEYDQDEQVKILFKDFFAFHFENQLFGSILFDIVEGDIDSFVLENKELLDKEKDYLWPMDYECVEDLINYIEENSYHYYKIYASYGLNGWILSKGVLFEE</sequence>
<gene>
    <name evidence="1" type="ORF">GH885_18505</name>
</gene>
<reference evidence="1 2" key="1">
    <citation type="submission" date="2019-10" db="EMBL/GenBank/DDBJ databases">
        <title>Gracilibacillus salitolerans sp. nov., a moderate halophile isolated from a saline soil in northwest China.</title>
        <authorList>
            <person name="Gan L."/>
        </authorList>
    </citation>
    <scope>NUCLEOTIDE SEQUENCE [LARGE SCALE GENOMIC DNA]</scope>
    <source>
        <strain evidence="1 2">TP2-8</strain>
    </source>
</reference>
<comment type="caution">
    <text evidence="1">The sequence shown here is derived from an EMBL/GenBank/DDBJ whole genome shotgun (WGS) entry which is preliminary data.</text>
</comment>
<dbReference type="Proteomes" id="UP000435187">
    <property type="component" value="Unassembled WGS sequence"/>
</dbReference>
<accession>A0A6N7R4Y8</accession>
<proteinExistence type="predicted"/>
<organism evidence="1 2">
    <name type="scientific">Gracilibacillus thailandensis</name>
    <dbReference type="NCBI Taxonomy" id="563735"/>
    <lineage>
        <taxon>Bacteria</taxon>
        <taxon>Bacillati</taxon>
        <taxon>Bacillota</taxon>
        <taxon>Bacilli</taxon>
        <taxon>Bacillales</taxon>
        <taxon>Bacillaceae</taxon>
        <taxon>Gracilibacillus</taxon>
    </lineage>
</organism>
<dbReference type="AlphaFoldDB" id="A0A6N7R4Y8"/>